<feature type="domain" description="Peptidase C14 caspase" evidence="2">
    <location>
        <begin position="3"/>
        <end position="275"/>
    </location>
</feature>
<organism evidence="3 4">
    <name type="scientific">Terrabacter ginsenosidimutans</name>
    <dbReference type="NCBI Taxonomy" id="490575"/>
    <lineage>
        <taxon>Bacteria</taxon>
        <taxon>Bacillati</taxon>
        <taxon>Actinomycetota</taxon>
        <taxon>Actinomycetes</taxon>
        <taxon>Micrococcales</taxon>
        <taxon>Intrasporangiaceae</taxon>
        <taxon>Terrabacter</taxon>
    </lineage>
</organism>
<accession>A0ABP7CX84</accession>
<dbReference type="PANTHER" id="PTHR48104:SF30">
    <property type="entry name" value="METACASPASE-1"/>
    <property type="match status" value="1"/>
</dbReference>
<feature type="region of interest" description="Disordered" evidence="1">
    <location>
        <begin position="272"/>
        <end position="291"/>
    </location>
</feature>
<keyword evidence="4" id="KW-1185">Reference proteome</keyword>
<dbReference type="Proteomes" id="UP001501468">
    <property type="component" value="Unassembled WGS sequence"/>
</dbReference>
<dbReference type="PANTHER" id="PTHR48104">
    <property type="entry name" value="METACASPASE-4"/>
    <property type="match status" value="1"/>
</dbReference>
<proteinExistence type="predicted"/>
<gene>
    <name evidence="3" type="ORF">GCM10022399_12560</name>
</gene>
<dbReference type="Gene3D" id="3.40.50.1460">
    <property type="match status" value="1"/>
</dbReference>
<comment type="caution">
    <text evidence="3">The sequence shown here is derived from an EMBL/GenBank/DDBJ whole genome shotgun (WGS) entry which is preliminary data.</text>
</comment>
<dbReference type="InterPro" id="IPR029030">
    <property type="entry name" value="Caspase-like_dom_sf"/>
</dbReference>
<dbReference type="Pfam" id="PF00656">
    <property type="entry name" value="Peptidase_C14"/>
    <property type="match status" value="1"/>
</dbReference>
<dbReference type="InterPro" id="IPR050452">
    <property type="entry name" value="Metacaspase"/>
</dbReference>
<sequence length="291" mass="31553">MARRALCVGINEFESLPQTSWLNGCVNDANDIAKALRPLGFTGRATTVLTDSAATKSAVMTALTKLVDTAKAGDHIVFTLSSHGTQVPNEPGGDFEPDDLDEAFACHDIRQKGDQWDRDTVIVDDELRDLFARVPEGVLLEVLLDTCHSGTGLKDLEEIMQAQLLGRKPRFLPPPTRKGLEQTRALRTLAPTGRPDRRALVELTKSRSTASKPVLFAACKSGQTASDATFDGRSNGAFTHLFLKALRDQPAATRADLLRAVTVGLKDGDFSQRSTLEGPVKSKKVGFGQPW</sequence>
<dbReference type="EMBL" id="BAABDC010000002">
    <property type="protein sequence ID" value="GAA3697686.1"/>
    <property type="molecule type" value="Genomic_DNA"/>
</dbReference>
<dbReference type="SUPFAM" id="SSF52129">
    <property type="entry name" value="Caspase-like"/>
    <property type="match status" value="1"/>
</dbReference>
<protein>
    <submittedName>
        <fullName evidence="3">Caspase family protein</fullName>
    </submittedName>
</protein>
<name>A0ABP7CX84_9MICO</name>
<dbReference type="InterPro" id="IPR011600">
    <property type="entry name" value="Pept_C14_caspase"/>
</dbReference>
<evidence type="ECO:0000259" key="2">
    <source>
        <dbReference type="Pfam" id="PF00656"/>
    </source>
</evidence>
<evidence type="ECO:0000313" key="3">
    <source>
        <dbReference type="EMBL" id="GAA3697686.1"/>
    </source>
</evidence>
<reference evidence="4" key="1">
    <citation type="journal article" date="2019" name="Int. J. Syst. Evol. Microbiol.">
        <title>The Global Catalogue of Microorganisms (GCM) 10K type strain sequencing project: providing services to taxonomists for standard genome sequencing and annotation.</title>
        <authorList>
            <consortium name="The Broad Institute Genomics Platform"/>
            <consortium name="The Broad Institute Genome Sequencing Center for Infectious Disease"/>
            <person name="Wu L."/>
            <person name="Ma J."/>
        </authorList>
    </citation>
    <scope>NUCLEOTIDE SEQUENCE [LARGE SCALE GENOMIC DNA]</scope>
    <source>
        <strain evidence="4">JCM 17125</strain>
    </source>
</reference>
<evidence type="ECO:0000313" key="4">
    <source>
        <dbReference type="Proteomes" id="UP001501468"/>
    </source>
</evidence>
<dbReference type="RefSeq" id="WP_344943176.1">
    <property type="nucleotide sequence ID" value="NZ_BAABDC010000002.1"/>
</dbReference>
<evidence type="ECO:0000256" key="1">
    <source>
        <dbReference type="SAM" id="MobiDB-lite"/>
    </source>
</evidence>